<proteinExistence type="predicted"/>
<keyword evidence="1" id="KW-0472">Membrane</keyword>
<dbReference type="RefSeq" id="WP_379739026.1">
    <property type="nucleotide sequence ID" value="NZ_JBHSVN010000001.1"/>
</dbReference>
<protein>
    <recommendedName>
        <fullName evidence="4">Type II secretion system protein</fullName>
    </recommendedName>
</protein>
<accession>A0ABD5UV26</accession>
<evidence type="ECO:0000313" key="2">
    <source>
        <dbReference type="EMBL" id="MFC6891177.1"/>
    </source>
</evidence>
<evidence type="ECO:0008006" key="4">
    <source>
        <dbReference type="Google" id="ProtNLM"/>
    </source>
</evidence>
<dbReference type="InterPro" id="IPR055686">
    <property type="entry name" value="DUF7262"/>
</dbReference>
<keyword evidence="1" id="KW-0812">Transmembrane</keyword>
<dbReference type="Pfam" id="PF23923">
    <property type="entry name" value="DUF7262"/>
    <property type="match status" value="1"/>
</dbReference>
<keyword evidence="3" id="KW-1185">Reference proteome</keyword>
<comment type="caution">
    <text evidence="2">The sequence shown here is derived from an EMBL/GenBank/DDBJ whole genome shotgun (WGS) entry which is preliminary data.</text>
</comment>
<gene>
    <name evidence="2" type="ORF">ACFQE9_00810</name>
</gene>
<organism evidence="2 3">
    <name type="scientific">Halopenitus salinus</name>
    <dbReference type="NCBI Taxonomy" id="1198295"/>
    <lineage>
        <taxon>Archaea</taxon>
        <taxon>Methanobacteriati</taxon>
        <taxon>Methanobacteriota</taxon>
        <taxon>Stenosarchaea group</taxon>
        <taxon>Halobacteria</taxon>
        <taxon>Halobacteriales</taxon>
        <taxon>Haloferacaceae</taxon>
        <taxon>Halopenitus</taxon>
    </lineage>
</organism>
<dbReference type="EMBL" id="JBHSXL010000001">
    <property type="protein sequence ID" value="MFC6891177.1"/>
    <property type="molecule type" value="Genomic_DNA"/>
</dbReference>
<reference evidence="2 3" key="1">
    <citation type="journal article" date="2019" name="Int. J. Syst. Evol. Microbiol.">
        <title>The Global Catalogue of Microorganisms (GCM) 10K type strain sequencing project: providing services to taxonomists for standard genome sequencing and annotation.</title>
        <authorList>
            <consortium name="The Broad Institute Genomics Platform"/>
            <consortium name="The Broad Institute Genome Sequencing Center for Infectious Disease"/>
            <person name="Wu L."/>
            <person name="Ma J."/>
        </authorList>
    </citation>
    <scope>NUCLEOTIDE SEQUENCE [LARGE SCALE GENOMIC DNA]</scope>
    <source>
        <strain evidence="2 3">SKJ47</strain>
    </source>
</reference>
<sequence>MSRQIDRGQLSLSAVEATIGVLLVLGVAMTFGIATGIADTRTPQLDAHAADVGALLANERGDPDADGEGDGGAVPTIGAAIATPETFTEEREGLARRAETLVPDHLRYRVRTPHGSFGIAPPRGATVGRATVLTRHGTVRVEVWHG</sequence>
<dbReference type="AlphaFoldDB" id="A0ABD5UV26"/>
<feature type="transmembrane region" description="Helical" evidence="1">
    <location>
        <begin position="12"/>
        <end position="34"/>
    </location>
</feature>
<keyword evidence="1" id="KW-1133">Transmembrane helix</keyword>
<name>A0ABD5UV26_9EURY</name>
<evidence type="ECO:0000313" key="3">
    <source>
        <dbReference type="Proteomes" id="UP001596296"/>
    </source>
</evidence>
<evidence type="ECO:0000256" key="1">
    <source>
        <dbReference type="SAM" id="Phobius"/>
    </source>
</evidence>
<dbReference type="Proteomes" id="UP001596296">
    <property type="component" value="Unassembled WGS sequence"/>
</dbReference>